<keyword evidence="2" id="KW-1185">Reference proteome</keyword>
<name>A0ACA9SMS3_9GLOM</name>
<proteinExistence type="predicted"/>
<evidence type="ECO:0000313" key="2">
    <source>
        <dbReference type="Proteomes" id="UP000789920"/>
    </source>
</evidence>
<reference evidence="1" key="1">
    <citation type="submission" date="2021-06" db="EMBL/GenBank/DDBJ databases">
        <authorList>
            <person name="Kallberg Y."/>
            <person name="Tangrot J."/>
            <person name="Rosling A."/>
        </authorList>
    </citation>
    <scope>NUCLEOTIDE SEQUENCE</scope>
    <source>
        <strain evidence="1">MA461A</strain>
    </source>
</reference>
<evidence type="ECO:0000313" key="1">
    <source>
        <dbReference type="EMBL" id="CAG8841520.1"/>
    </source>
</evidence>
<gene>
    <name evidence="1" type="ORF">RPERSI_LOCUS31914</name>
</gene>
<feature type="non-terminal residue" evidence="1">
    <location>
        <position position="149"/>
    </location>
</feature>
<sequence>IYTTHILYAFVPAKSLDPSQKDALVDIITTLLNDKSPFTIGSVITAFNEVCPDRLDLIHPHYRKLCRMLIDADEWGQIAIMGLLLRYARTQFLNPNPDNNRVSQKKKSKAFYSDEDSDDSDNSLDNSYALDPDHEQLLRDSLPLLQSRN</sequence>
<dbReference type="Proteomes" id="UP000789920">
    <property type="component" value="Unassembled WGS sequence"/>
</dbReference>
<accession>A0ACA9SMS3</accession>
<dbReference type="EMBL" id="CAJVQC010130653">
    <property type="protein sequence ID" value="CAG8841520.1"/>
    <property type="molecule type" value="Genomic_DNA"/>
</dbReference>
<organism evidence="1 2">
    <name type="scientific">Racocetra persica</name>
    <dbReference type="NCBI Taxonomy" id="160502"/>
    <lineage>
        <taxon>Eukaryota</taxon>
        <taxon>Fungi</taxon>
        <taxon>Fungi incertae sedis</taxon>
        <taxon>Mucoromycota</taxon>
        <taxon>Glomeromycotina</taxon>
        <taxon>Glomeromycetes</taxon>
        <taxon>Diversisporales</taxon>
        <taxon>Gigasporaceae</taxon>
        <taxon>Racocetra</taxon>
    </lineage>
</organism>
<comment type="caution">
    <text evidence="1">The sequence shown here is derived from an EMBL/GenBank/DDBJ whole genome shotgun (WGS) entry which is preliminary data.</text>
</comment>
<protein>
    <submittedName>
        <fullName evidence="1">8426_t:CDS:1</fullName>
    </submittedName>
</protein>
<feature type="non-terminal residue" evidence="1">
    <location>
        <position position="1"/>
    </location>
</feature>